<dbReference type="InterPro" id="IPR050188">
    <property type="entry name" value="RluA_PseudoU_synthase"/>
</dbReference>
<dbReference type="GO" id="GO:0000455">
    <property type="term" value="P:enzyme-directed rRNA pseudouridine synthesis"/>
    <property type="evidence" value="ECO:0007669"/>
    <property type="project" value="UniProtKB-ARBA"/>
</dbReference>
<name>A0A1G6HZX7_9BACT</name>
<dbReference type="OrthoDB" id="9807829at2"/>
<feature type="active site" evidence="3">
    <location>
        <position position="140"/>
    </location>
</feature>
<comment type="catalytic activity">
    <reaction evidence="5">
        <text>a uridine in RNA = a pseudouridine in RNA</text>
        <dbReference type="Rhea" id="RHEA:48348"/>
        <dbReference type="Rhea" id="RHEA-COMP:12068"/>
        <dbReference type="Rhea" id="RHEA-COMP:12069"/>
        <dbReference type="ChEBI" id="CHEBI:65314"/>
        <dbReference type="ChEBI" id="CHEBI:65315"/>
    </reaction>
</comment>
<dbReference type="InterPro" id="IPR006224">
    <property type="entry name" value="PsdUridine_synth_RluA-like_CS"/>
</dbReference>
<feature type="domain" description="RNA-binding S4" evidence="6">
    <location>
        <begin position="14"/>
        <end position="81"/>
    </location>
</feature>
<accession>A0A1G6HZX7</accession>
<evidence type="ECO:0000313" key="7">
    <source>
        <dbReference type="EMBL" id="SDB99849.1"/>
    </source>
</evidence>
<dbReference type="InterPro" id="IPR006145">
    <property type="entry name" value="PsdUridine_synth_RsuA/RluA"/>
</dbReference>
<dbReference type="EC" id="5.4.99.-" evidence="5"/>
<evidence type="ECO:0000313" key="10">
    <source>
        <dbReference type="Proteomes" id="UP000297288"/>
    </source>
</evidence>
<dbReference type="Gene3D" id="3.30.2350.10">
    <property type="entry name" value="Pseudouridine synthase"/>
    <property type="match status" value="1"/>
</dbReference>
<proteinExistence type="inferred from homology"/>
<comment type="function">
    <text evidence="5">Responsible for synthesis of pseudouridine from uracil.</text>
</comment>
<evidence type="ECO:0000259" key="6">
    <source>
        <dbReference type="SMART" id="SM00363"/>
    </source>
</evidence>
<comment type="similarity">
    <text evidence="1 5">Belongs to the pseudouridine synthase RluA family.</text>
</comment>
<dbReference type="Proteomes" id="UP000297288">
    <property type="component" value="Unassembled WGS sequence"/>
</dbReference>
<dbReference type="STRING" id="28234.SAMN04488588_0197"/>
<dbReference type="SUPFAM" id="SSF55120">
    <property type="entry name" value="Pseudouridine synthase"/>
    <property type="match status" value="1"/>
</dbReference>
<evidence type="ECO:0000256" key="1">
    <source>
        <dbReference type="ARBA" id="ARBA00010876"/>
    </source>
</evidence>
<dbReference type="Proteomes" id="UP000199322">
    <property type="component" value="Unassembled WGS sequence"/>
</dbReference>
<dbReference type="RefSeq" id="WP_091401979.1">
    <property type="nucleotide sequence ID" value="NZ_FMYV01000001.1"/>
</dbReference>
<dbReference type="InterPro" id="IPR036986">
    <property type="entry name" value="S4_RNA-bd_sf"/>
</dbReference>
<dbReference type="CDD" id="cd00165">
    <property type="entry name" value="S4"/>
    <property type="match status" value="1"/>
</dbReference>
<gene>
    <name evidence="8" type="ORF">E4650_02280</name>
    <name evidence="7" type="ORF">SAMN04488588_0197</name>
</gene>
<sequence>MKEEFIVSNDFLNQRLDKFCTEISPSSYSRASIQEAIKLGKILVNNQIKKQNYKLKKNDVVSFEYEKNDTTEKEILPENINLDVIYEDDSILAINKDPGIIVHPAGNVWKGTIVNSLKYNYDFTDDFDDEKRPGIVHRLDKDTSGILLIAKNPKVREILSKQFKDRVTDKYYLAITKGKIKNSKGIINKPIGRNPNQRHKMAIIGGAKESVTKYKVLKSFKENYNLLWLKILTGRTHQIRVHMKYIKSPIIGDFVYNSKTVGEKEAYRQMLHAAKISFFHPITNERMTLIAPLKDDFKRVINNLYK</sequence>
<organism evidence="7 9">
    <name type="scientific">Geotoga petraea</name>
    <dbReference type="NCBI Taxonomy" id="28234"/>
    <lineage>
        <taxon>Bacteria</taxon>
        <taxon>Thermotogati</taxon>
        <taxon>Thermotogota</taxon>
        <taxon>Thermotogae</taxon>
        <taxon>Petrotogales</taxon>
        <taxon>Petrotogaceae</taxon>
        <taxon>Geotoga</taxon>
    </lineage>
</organism>
<dbReference type="SMART" id="SM00363">
    <property type="entry name" value="S4"/>
    <property type="match status" value="1"/>
</dbReference>
<dbReference type="GO" id="GO:0003723">
    <property type="term" value="F:RNA binding"/>
    <property type="evidence" value="ECO:0007669"/>
    <property type="project" value="UniProtKB-KW"/>
</dbReference>
<dbReference type="PANTHER" id="PTHR21600:SF44">
    <property type="entry name" value="RIBOSOMAL LARGE SUBUNIT PSEUDOURIDINE SYNTHASE D"/>
    <property type="match status" value="1"/>
</dbReference>
<evidence type="ECO:0000313" key="8">
    <source>
        <dbReference type="EMBL" id="TGG89042.1"/>
    </source>
</evidence>
<dbReference type="InterPro" id="IPR006225">
    <property type="entry name" value="PsdUridine_synth_RluC/D"/>
</dbReference>
<dbReference type="PANTHER" id="PTHR21600">
    <property type="entry name" value="MITOCHONDRIAL RNA PSEUDOURIDINE SYNTHASE"/>
    <property type="match status" value="1"/>
</dbReference>
<reference evidence="8 10" key="2">
    <citation type="submission" date="2019-04" db="EMBL/GenBank/DDBJ databases">
        <title>Draft genome sequence data and analysis of a Fermenting Bacterium, Geotoga petraea strain HO-Geo1, isolated from heavy-oil petroleum reservoir in Russia.</title>
        <authorList>
            <person name="Grouzdev D.S."/>
            <person name="Semenova E.M."/>
            <person name="Sokolova D.S."/>
            <person name="Tourova T.P."/>
            <person name="Poltaraus A.B."/>
            <person name="Nazina T.N."/>
        </authorList>
    </citation>
    <scope>NUCLEOTIDE SEQUENCE [LARGE SCALE GENOMIC DNA]</scope>
    <source>
        <strain evidence="8 10">HO-Geo1</strain>
    </source>
</reference>
<dbReference type="AlphaFoldDB" id="A0A1G6HZX7"/>
<evidence type="ECO:0000256" key="4">
    <source>
        <dbReference type="PROSITE-ProRule" id="PRU00182"/>
    </source>
</evidence>
<dbReference type="Pfam" id="PF00849">
    <property type="entry name" value="PseudoU_synth_2"/>
    <property type="match status" value="1"/>
</dbReference>
<evidence type="ECO:0000256" key="2">
    <source>
        <dbReference type="ARBA" id="ARBA00023235"/>
    </source>
</evidence>
<dbReference type="InterPro" id="IPR002942">
    <property type="entry name" value="S4_RNA-bd"/>
</dbReference>
<evidence type="ECO:0000256" key="3">
    <source>
        <dbReference type="PIRSR" id="PIRSR606225-1"/>
    </source>
</evidence>
<dbReference type="Gene3D" id="3.10.290.10">
    <property type="entry name" value="RNA-binding S4 domain"/>
    <property type="match status" value="1"/>
</dbReference>
<evidence type="ECO:0000256" key="5">
    <source>
        <dbReference type="RuleBase" id="RU362028"/>
    </source>
</evidence>
<dbReference type="EMBL" id="FMYV01000001">
    <property type="protein sequence ID" value="SDB99849.1"/>
    <property type="molecule type" value="Genomic_DNA"/>
</dbReference>
<dbReference type="NCBIfam" id="TIGR00005">
    <property type="entry name" value="rluA_subfam"/>
    <property type="match status" value="1"/>
</dbReference>
<dbReference type="Pfam" id="PF01479">
    <property type="entry name" value="S4"/>
    <property type="match status" value="1"/>
</dbReference>
<dbReference type="PROSITE" id="PS01129">
    <property type="entry name" value="PSI_RLU"/>
    <property type="match status" value="1"/>
</dbReference>
<keyword evidence="2 5" id="KW-0413">Isomerase</keyword>
<dbReference type="GO" id="GO:0120159">
    <property type="term" value="F:rRNA pseudouridine synthase activity"/>
    <property type="evidence" value="ECO:0007669"/>
    <property type="project" value="UniProtKB-ARBA"/>
</dbReference>
<evidence type="ECO:0000313" key="9">
    <source>
        <dbReference type="Proteomes" id="UP000199322"/>
    </source>
</evidence>
<dbReference type="EMBL" id="SRME01000001">
    <property type="protein sequence ID" value="TGG89042.1"/>
    <property type="molecule type" value="Genomic_DNA"/>
</dbReference>
<dbReference type="PROSITE" id="PS50889">
    <property type="entry name" value="S4"/>
    <property type="match status" value="1"/>
</dbReference>
<keyword evidence="4" id="KW-0694">RNA-binding</keyword>
<dbReference type="SUPFAM" id="SSF55174">
    <property type="entry name" value="Alpha-L RNA-binding motif"/>
    <property type="match status" value="1"/>
</dbReference>
<keyword evidence="9" id="KW-1185">Reference proteome</keyword>
<reference evidence="7 9" key="1">
    <citation type="submission" date="2016-10" db="EMBL/GenBank/DDBJ databases">
        <authorList>
            <person name="de Groot N.N."/>
        </authorList>
    </citation>
    <scope>NUCLEOTIDE SEQUENCE [LARGE SCALE GENOMIC DNA]</scope>
    <source>
        <strain evidence="7 9">WG14</strain>
    </source>
</reference>
<dbReference type="InterPro" id="IPR020103">
    <property type="entry name" value="PsdUridine_synth_cat_dom_sf"/>
</dbReference>
<protein>
    <recommendedName>
        <fullName evidence="5">Pseudouridine synthase</fullName>
        <ecNumber evidence="5">5.4.99.-</ecNumber>
    </recommendedName>
</protein>
<dbReference type="CDD" id="cd02869">
    <property type="entry name" value="PseudoU_synth_RluA_like"/>
    <property type="match status" value="1"/>
</dbReference>